<dbReference type="Gene3D" id="3.90.79.10">
    <property type="entry name" value="Nucleoside Triphosphate Pyrophosphohydrolase"/>
    <property type="match status" value="1"/>
</dbReference>
<protein>
    <recommendedName>
        <fullName evidence="2">Nudix hydrolase domain-containing protein</fullName>
    </recommendedName>
</protein>
<dbReference type="PANTHER" id="PTHR43736">
    <property type="entry name" value="ADP-RIBOSE PYROPHOSPHATASE"/>
    <property type="match status" value="1"/>
</dbReference>
<dbReference type="Proteomes" id="UP001065047">
    <property type="component" value="Unassembled WGS sequence"/>
</dbReference>
<dbReference type="InterPro" id="IPR015797">
    <property type="entry name" value="NUDIX_hydrolase-like_dom_sf"/>
</dbReference>
<name>A0ABQ0PZQ7_9PROT</name>
<dbReference type="SUPFAM" id="SSF55811">
    <property type="entry name" value="Nudix"/>
    <property type="match status" value="1"/>
</dbReference>
<sequence length="213" mass="24734">MRDVMYPHKSLPWLKLPHEVTLIMSSKETSPPELTTSCFALVFDRKRRGIWLAQNRRRGLEIPGGHVEAGETPEKAVRRENFEECGITIKNVVPVAHQKITLLAPPPGEWKYPAPVSYMQFFVAEIDSQIPFNETDECLPPVFMPFPQHPEGKTSIFRRAFERKEQKLLRQWIEKKHREGSTDWFILNQITDNLALVPDSNSISLKHEEHREV</sequence>
<keyword evidence="4" id="KW-1185">Reference proteome</keyword>
<accession>A0ABQ0PZQ7</accession>
<dbReference type="RefSeq" id="WP_061506322.1">
    <property type="nucleotide sequence ID" value="NZ_BAPF01000054.1"/>
</dbReference>
<dbReference type="EMBL" id="BAPF01000054">
    <property type="protein sequence ID" value="GBQ85625.1"/>
    <property type="molecule type" value="Genomic_DNA"/>
</dbReference>
<dbReference type="PROSITE" id="PS51462">
    <property type="entry name" value="NUDIX"/>
    <property type="match status" value="1"/>
</dbReference>
<evidence type="ECO:0000313" key="3">
    <source>
        <dbReference type="EMBL" id="GBQ85625.1"/>
    </source>
</evidence>
<dbReference type="InterPro" id="IPR000086">
    <property type="entry name" value="NUDIX_hydrolase_dom"/>
</dbReference>
<evidence type="ECO:0000259" key="2">
    <source>
        <dbReference type="PROSITE" id="PS51462"/>
    </source>
</evidence>
<organism evidence="3 4">
    <name type="scientific">Acetobacter malorum DSM 14337</name>
    <dbReference type="NCBI Taxonomy" id="1307910"/>
    <lineage>
        <taxon>Bacteria</taxon>
        <taxon>Pseudomonadati</taxon>
        <taxon>Pseudomonadota</taxon>
        <taxon>Alphaproteobacteria</taxon>
        <taxon>Acetobacterales</taxon>
        <taxon>Acetobacteraceae</taxon>
        <taxon>Acetobacter</taxon>
    </lineage>
</organism>
<gene>
    <name evidence="3" type="ORF">AA14337_3121</name>
</gene>
<proteinExistence type="predicted"/>
<dbReference type="GeneID" id="29557837"/>
<dbReference type="InterPro" id="IPR020476">
    <property type="entry name" value="Nudix_hydrolase"/>
</dbReference>
<comment type="caution">
    <text evidence="3">The sequence shown here is derived from an EMBL/GenBank/DDBJ whole genome shotgun (WGS) entry which is preliminary data.</text>
</comment>
<dbReference type="PRINTS" id="PR00502">
    <property type="entry name" value="NUDIXFAMILY"/>
</dbReference>
<keyword evidence="1" id="KW-0378">Hydrolase</keyword>
<evidence type="ECO:0000256" key="1">
    <source>
        <dbReference type="ARBA" id="ARBA00022801"/>
    </source>
</evidence>
<evidence type="ECO:0000313" key="4">
    <source>
        <dbReference type="Proteomes" id="UP001065047"/>
    </source>
</evidence>
<dbReference type="Pfam" id="PF00293">
    <property type="entry name" value="NUDIX"/>
    <property type="match status" value="1"/>
</dbReference>
<dbReference type="CDD" id="cd02883">
    <property type="entry name" value="NUDIX_Hydrolase"/>
    <property type="match status" value="1"/>
</dbReference>
<feature type="domain" description="Nudix hydrolase" evidence="2">
    <location>
        <begin position="33"/>
        <end position="171"/>
    </location>
</feature>
<reference evidence="3" key="1">
    <citation type="submission" date="2013-04" db="EMBL/GenBank/DDBJ databases">
        <title>The genome sequencing project of 58 acetic acid bacteria.</title>
        <authorList>
            <person name="Okamoto-Kainuma A."/>
            <person name="Ishikawa M."/>
            <person name="Umino S."/>
            <person name="Koizumi Y."/>
            <person name="Shiwa Y."/>
            <person name="Yoshikawa H."/>
            <person name="Matsutani M."/>
            <person name="Matsushita K."/>
        </authorList>
    </citation>
    <scope>NUCLEOTIDE SEQUENCE</scope>
    <source>
        <strain evidence="3">DSM 14337</strain>
    </source>
</reference>
<dbReference type="PANTHER" id="PTHR43736:SF1">
    <property type="entry name" value="DIHYDRONEOPTERIN TRIPHOSPHATE DIPHOSPHATASE"/>
    <property type="match status" value="1"/>
</dbReference>